<proteinExistence type="predicted"/>
<evidence type="ECO:0000313" key="4">
    <source>
        <dbReference type="Proteomes" id="UP000735302"/>
    </source>
</evidence>
<gene>
    <name evidence="3" type="ORF">PoB_001233400</name>
</gene>
<reference evidence="3 4" key="1">
    <citation type="journal article" date="2021" name="Elife">
        <title>Chloroplast acquisition without the gene transfer in kleptoplastic sea slugs, Plakobranchus ocellatus.</title>
        <authorList>
            <person name="Maeda T."/>
            <person name="Takahashi S."/>
            <person name="Yoshida T."/>
            <person name="Shimamura S."/>
            <person name="Takaki Y."/>
            <person name="Nagai Y."/>
            <person name="Toyoda A."/>
            <person name="Suzuki Y."/>
            <person name="Arimoto A."/>
            <person name="Ishii H."/>
            <person name="Satoh N."/>
            <person name="Nishiyama T."/>
            <person name="Hasebe M."/>
            <person name="Maruyama T."/>
            <person name="Minagawa J."/>
            <person name="Obokata J."/>
            <person name="Shigenobu S."/>
        </authorList>
    </citation>
    <scope>NUCLEOTIDE SEQUENCE [LARGE SCALE GENOMIC DNA]</scope>
</reference>
<feature type="signal peptide" evidence="2">
    <location>
        <begin position="1"/>
        <end position="27"/>
    </location>
</feature>
<keyword evidence="2" id="KW-0732">Signal</keyword>
<organism evidence="3 4">
    <name type="scientific">Plakobranchus ocellatus</name>
    <dbReference type="NCBI Taxonomy" id="259542"/>
    <lineage>
        <taxon>Eukaryota</taxon>
        <taxon>Metazoa</taxon>
        <taxon>Spiralia</taxon>
        <taxon>Lophotrochozoa</taxon>
        <taxon>Mollusca</taxon>
        <taxon>Gastropoda</taxon>
        <taxon>Heterobranchia</taxon>
        <taxon>Euthyneura</taxon>
        <taxon>Panpulmonata</taxon>
        <taxon>Sacoglossa</taxon>
        <taxon>Placobranchoidea</taxon>
        <taxon>Plakobranchidae</taxon>
        <taxon>Plakobranchus</taxon>
    </lineage>
</organism>
<protein>
    <submittedName>
        <fullName evidence="3">Uncharacterized protein</fullName>
    </submittedName>
</protein>
<feature type="region of interest" description="Disordered" evidence="1">
    <location>
        <begin position="26"/>
        <end position="66"/>
    </location>
</feature>
<dbReference type="AlphaFoldDB" id="A0AAV3YRY0"/>
<comment type="caution">
    <text evidence="3">The sequence shown here is derived from an EMBL/GenBank/DDBJ whole genome shotgun (WGS) entry which is preliminary data.</text>
</comment>
<keyword evidence="4" id="KW-1185">Reference proteome</keyword>
<sequence>MDRRSLNLFLTCSVVIFCSLVTGLSEAASDQGAGGRARTRDRRLPADLRADSVSSVPPTPSELQMISGCASFGNQSEIEP</sequence>
<feature type="chain" id="PRO_5043853565" evidence="2">
    <location>
        <begin position="28"/>
        <end position="80"/>
    </location>
</feature>
<accession>A0AAV3YRY0</accession>
<evidence type="ECO:0000256" key="2">
    <source>
        <dbReference type="SAM" id="SignalP"/>
    </source>
</evidence>
<feature type="compositionally biased region" description="Polar residues" evidence="1">
    <location>
        <begin position="52"/>
        <end position="64"/>
    </location>
</feature>
<evidence type="ECO:0000313" key="3">
    <source>
        <dbReference type="EMBL" id="GFN85828.1"/>
    </source>
</evidence>
<dbReference type="Proteomes" id="UP000735302">
    <property type="component" value="Unassembled WGS sequence"/>
</dbReference>
<evidence type="ECO:0000256" key="1">
    <source>
        <dbReference type="SAM" id="MobiDB-lite"/>
    </source>
</evidence>
<name>A0AAV3YRY0_9GAST</name>
<dbReference type="EMBL" id="BLXT01001473">
    <property type="protein sequence ID" value="GFN85828.1"/>
    <property type="molecule type" value="Genomic_DNA"/>
</dbReference>